<dbReference type="OrthoDB" id="9791689at2"/>
<keyword evidence="4" id="KW-0560">Oxidoreductase</keyword>
<accession>A0A177I8K9</accession>
<dbReference type="AlphaFoldDB" id="A0A177I8K9"/>
<evidence type="ECO:0000259" key="3">
    <source>
        <dbReference type="Pfam" id="PF01494"/>
    </source>
</evidence>
<dbReference type="RefSeq" id="WP_066841086.1">
    <property type="nucleotide sequence ID" value="NZ_LSTQ01000026.1"/>
</dbReference>
<dbReference type="EMBL" id="LSTQ01000026">
    <property type="protein sequence ID" value="OAH25160.1"/>
    <property type="molecule type" value="Genomic_DNA"/>
</dbReference>
<evidence type="ECO:0000313" key="5">
    <source>
        <dbReference type="Proteomes" id="UP000076947"/>
    </source>
</evidence>
<protein>
    <submittedName>
        <fullName evidence="4">4-hydroxybenzoate 3-monooxygenase</fullName>
    </submittedName>
</protein>
<dbReference type="SUPFAM" id="SSF51905">
    <property type="entry name" value="FAD/NAD(P)-binding domain"/>
    <property type="match status" value="1"/>
</dbReference>
<dbReference type="GO" id="GO:0071949">
    <property type="term" value="F:FAD binding"/>
    <property type="evidence" value="ECO:0007669"/>
    <property type="project" value="InterPro"/>
</dbReference>
<dbReference type="InterPro" id="IPR036188">
    <property type="entry name" value="FAD/NAD-bd_sf"/>
</dbReference>
<feature type="domain" description="FAD-binding" evidence="3">
    <location>
        <begin position="15"/>
        <end position="352"/>
    </location>
</feature>
<evidence type="ECO:0000313" key="4">
    <source>
        <dbReference type="EMBL" id="OAH25160.1"/>
    </source>
</evidence>
<keyword evidence="4" id="KW-0503">Monooxygenase</keyword>
<keyword evidence="1" id="KW-0285">Flavoprotein</keyword>
<organism evidence="4 5">
    <name type="scientific">Corynebacterium stationis</name>
    <dbReference type="NCBI Taxonomy" id="1705"/>
    <lineage>
        <taxon>Bacteria</taxon>
        <taxon>Bacillati</taxon>
        <taxon>Actinomycetota</taxon>
        <taxon>Actinomycetes</taxon>
        <taxon>Mycobacteriales</taxon>
        <taxon>Corynebacteriaceae</taxon>
        <taxon>Corynebacterium</taxon>
    </lineage>
</organism>
<keyword evidence="2" id="KW-0274">FAD</keyword>
<keyword evidence="5" id="KW-1185">Reference proteome</keyword>
<evidence type="ECO:0000256" key="1">
    <source>
        <dbReference type="ARBA" id="ARBA00022630"/>
    </source>
</evidence>
<comment type="caution">
    <text evidence="4">The sequence shown here is derived from an EMBL/GenBank/DDBJ whole genome shotgun (WGS) entry which is preliminary data.</text>
</comment>
<sequence>MKLRTQAAPDHLHNPVAIVGAGPAGLMLSHLLHLQGVESVVLEKQSRSEVESTVRAGILEQGTIDLLRKTGVGERLDREAEIDEGISVSIAGDSHRIDFAKYTGKQVAVYPQHEVLIDLIAQRLSDDGEIWFNTEVTAIDDHETDNPKVHYQAADGTSGVLSADFVIGADGSKSLTRKLITGAGGLRMKHEYPFAWFGIMVNAPQTAPELIYATHPAGFALISTRSEHVQRYYLQCDPEDTPDMWSDERIWEQLHLRADSDAVTVSEGEITDKAVLCFRSAVTDPMQRGRLFIAGDAAHTVPPTGAKCLNLAMADICALAPRLAHAVKKSDTSALDDYSKLALPRVWKTQHFSSWMSSMLHSVPGADQMSTQFQTNRRLAELSTVVTTDAGRQLLAQQYVGWDFPSIDSF</sequence>
<name>A0A177I8K9_9CORY</name>
<dbReference type="GO" id="GO:0016709">
    <property type="term" value="F:oxidoreductase activity, acting on paired donors, with incorporation or reduction of molecular oxygen, NAD(P)H as one donor, and incorporation of one atom of oxygen"/>
    <property type="evidence" value="ECO:0007669"/>
    <property type="project" value="UniProtKB-ARBA"/>
</dbReference>
<dbReference type="Gene3D" id="3.50.50.60">
    <property type="entry name" value="FAD/NAD(P)-binding domain"/>
    <property type="match status" value="1"/>
</dbReference>
<dbReference type="Gene3D" id="3.30.9.10">
    <property type="entry name" value="D-Amino Acid Oxidase, subunit A, domain 2"/>
    <property type="match status" value="1"/>
</dbReference>
<dbReference type="SUPFAM" id="SSF54373">
    <property type="entry name" value="FAD-linked reductases, C-terminal domain"/>
    <property type="match status" value="1"/>
</dbReference>
<dbReference type="PANTHER" id="PTHR43004">
    <property type="entry name" value="TRK SYSTEM POTASSIUM UPTAKE PROTEIN"/>
    <property type="match status" value="1"/>
</dbReference>
<proteinExistence type="predicted"/>
<reference evidence="5" key="1">
    <citation type="submission" date="2016-02" db="EMBL/GenBank/DDBJ databases">
        <authorList>
            <person name="Kaur G."/>
            <person name="Nair G.R."/>
            <person name="Mayilraj S."/>
        </authorList>
    </citation>
    <scope>NUCLEOTIDE SEQUENCE [LARGE SCALE GENOMIC DNA]</scope>
    <source>
        <strain evidence="5">GA-15</strain>
    </source>
</reference>
<dbReference type="PANTHER" id="PTHR43004:SF3">
    <property type="entry name" value="P-HYDROXYBENZOATE HYDROXYLASE"/>
    <property type="match status" value="1"/>
</dbReference>
<dbReference type="Proteomes" id="UP000076947">
    <property type="component" value="Unassembled WGS sequence"/>
</dbReference>
<gene>
    <name evidence="4" type="ORF">AYJ05_08065</name>
</gene>
<dbReference type="InterPro" id="IPR002938">
    <property type="entry name" value="FAD-bd"/>
</dbReference>
<evidence type="ECO:0000256" key="2">
    <source>
        <dbReference type="ARBA" id="ARBA00022827"/>
    </source>
</evidence>
<dbReference type="PRINTS" id="PR00420">
    <property type="entry name" value="RNGMNOXGNASE"/>
</dbReference>
<dbReference type="Pfam" id="PF01494">
    <property type="entry name" value="FAD_binding_3"/>
    <property type="match status" value="1"/>
</dbReference>
<dbReference type="NCBIfam" id="NF006091">
    <property type="entry name" value="PRK08243.1"/>
    <property type="match status" value="1"/>
</dbReference>
<dbReference type="InterPro" id="IPR050641">
    <property type="entry name" value="RIFMO-like"/>
</dbReference>